<protein>
    <submittedName>
        <fullName evidence="2">Fimbrial protein</fullName>
    </submittedName>
</protein>
<dbReference type="SUPFAM" id="SSF49401">
    <property type="entry name" value="Bacterial adhesins"/>
    <property type="match status" value="1"/>
</dbReference>
<dbReference type="Proteomes" id="UP001173597">
    <property type="component" value="Unassembled WGS sequence"/>
</dbReference>
<dbReference type="InterPro" id="IPR008966">
    <property type="entry name" value="Adhesion_dom_sf"/>
</dbReference>
<dbReference type="GO" id="GO:0009289">
    <property type="term" value="C:pilus"/>
    <property type="evidence" value="ECO:0007669"/>
    <property type="project" value="InterPro"/>
</dbReference>
<dbReference type="PANTHER" id="PTHR33420:SF12">
    <property type="entry name" value="FIMBRIN-LIKE PROTEIN FIMI-RELATED"/>
    <property type="match status" value="1"/>
</dbReference>
<dbReference type="Gene3D" id="2.60.40.1090">
    <property type="entry name" value="Fimbrial-type adhesion domain"/>
    <property type="match status" value="1"/>
</dbReference>
<dbReference type="AlphaFoldDB" id="A0AAW6XCR8"/>
<dbReference type="InterPro" id="IPR036937">
    <property type="entry name" value="Adhesion_dom_fimbrial_sf"/>
</dbReference>
<keyword evidence="5" id="KW-1185">Reference proteome</keyword>
<keyword evidence="1" id="KW-0732">Signal</keyword>
<name>A0AAW6XCR8_9GAMM</name>
<dbReference type="EMBL" id="JARTLO010000026">
    <property type="protein sequence ID" value="MDK4767909.1"/>
    <property type="molecule type" value="Genomic_DNA"/>
</dbReference>
<organism evidence="2 4">
    <name type="scientific">Serratia nevei</name>
    <dbReference type="NCBI Taxonomy" id="2703794"/>
    <lineage>
        <taxon>Bacteria</taxon>
        <taxon>Pseudomonadati</taxon>
        <taxon>Pseudomonadota</taxon>
        <taxon>Gammaproteobacteria</taxon>
        <taxon>Enterobacterales</taxon>
        <taxon>Yersiniaceae</taxon>
        <taxon>Serratia</taxon>
    </lineage>
</organism>
<reference evidence="2" key="1">
    <citation type="submission" date="2023-01" db="EMBL/GenBank/DDBJ databases">
        <title>Genomic dissection of endemic carbapenem resistance: metallo-beta-lactamase gene dissemination through clonal, plasmid and integron transfer pathways.</title>
        <authorList>
            <person name="Macesic N."/>
        </authorList>
    </citation>
    <scope>NUCLEOTIDE SEQUENCE</scope>
    <source>
        <strain evidence="3">CPO382</strain>
        <strain evidence="2">CPO573</strain>
    </source>
</reference>
<evidence type="ECO:0000313" key="3">
    <source>
        <dbReference type="EMBL" id="MDK5171824.1"/>
    </source>
</evidence>
<dbReference type="RefSeq" id="WP_038879370.1">
    <property type="nucleotide sequence ID" value="NZ_CP183244.1"/>
</dbReference>
<evidence type="ECO:0000313" key="2">
    <source>
        <dbReference type="EMBL" id="MDK4767909.1"/>
    </source>
</evidence>
<gene>
    <name evidence="2" type="ORF">P9854_19190</name>
    <name evidence="3" type="ORF">P9921_15240</name>
</gene>
<accession>A0AAW6XCR8</accession>
<dbReference type="EMBL" id="JARTOI010000026">
    <property type="protein sequence ID" value="MDK5171824.1"/>
    <property type="molecule type" value="Genomic_DNA"/>
</dbReference>
<dbReference type="Proteomes" id="UP001174748">
    <property type="component" value="Unassembled WGS sequence"/>
</dbReference>
<evidence type="ECO:0000313" key="4">
    <source>
        <dbReference type="Proteomes" id="UP001173597"/>
    </source>
</evidence>
<dbReference type="InterPro" id="IPR050263">
    <property type="entry name" value="Bact_Fimbrial_Adh_Pro"/>
</dbReference>
<comment type="caution">
    <text evidence="2">The sequence shown here is derived from an EMBL/GenBank/DDBJ whole genome shotgun (WGS) entry which is preliminary data.</text>
</comment>
<dbReference type="PANTHER" id="PTHR33420">
    <property type="entry name" value="FIMBRIAL SUBUNIT ELFA-RELATED"/>
    <property type="match status" value="1"/>
</dbReference>
<evidence type="ECO:0000256" key="1">
    <source>
        <dbReference type="SAM" id="SignalP"/>
    </source>
</evidence>
<sequence length="180" mass="19620">MKRQIKILGAFCLLSLPFFFVSQAIAASQGEGRVNMQGAINDAACAIATASREQIIYMDVIPISDIARDGQGKNVPFSIKLVNCVLDRVDKSLPGWKQFQVTFDGHADGEMFGISGQASGIALKISDNDGNVARPGVPLPLMKIPLGSYRLNYVIKLIANHQPLTAGSYFSSVRFKMDYY</sequence>
<feature type="signal peptide" evidence="1">
    <location>
        <begin position="1"/>
        <end position="26"/>
    </location>
</feature>
<evidence type="ECO:0000313" key="5">
    <source>
        <dbReference type="Proteomes" id="UP001174748"/>
    </source>
</evidence>
<feature type="chain" id="PRO_5043352962" evidence="1">
    <location>
        <begin position="27"/>
        <end position="180"/>
    </location>
</feature>
<dbReference type="GO" id="GO:0043709">
    <property type="term" value="P:cell adhesion involved in single-species biofilm formation"/>
    <property type="evidence" value="ECO:0007669"/>
    <property type="project" value="TreeGrafter"/>
</dbReference>
<proteinExistence type="predicted"/>